<dbReference type="CDD" id="cd00156">
    <property type="entry name" value="REC"/>
    <property type="match status" value="1"/>
</dbReference>
<dbReference type="EMBL" id="BARS01044874">
    <property type="protein sequence ID" value="GAG40507.1"/>
    <property type="molecule type" value="Genomic_DNA"/>
</dbReference>
<dbReference type="PROSITE" id="PS50110">
    <property type="entry name" value="RESPONSE_REGULATORY"/>
    <property type="match status" value="1"/>
</dbReference>
<reference evidence="4" key="1">
    <citation type="journal article" date="2014" name="Front. Microbiol.">
        <title>High frequency of phylogenetically diverse reductive dehalogenase-homologous genes in deep subseafloor sedimentary metagenomes.</title>
        <authorList>
            <person name="Kawai M."/>
            <person name="Futagami T."/>
            <person name="Toyoda A."/>
            <person name="Takaki Y."/>
            <person name="Nishi S."/>
            <person name="Hori S."/>
            <person name="Arai W."/>
            <person name="Tsubouchi T."/>
            <person name="Morono Y."/>
            <person name="Uchiyama I."/>
            <person name="Ito T."/>
            <person name="Fujiyama A."/>
            <person name="Inagaki F."/>
            <person name="Takami H."/>
        </authorList>
    </citation>
    <scope>NUCLEOTIDE SEQUENCE</scope>
    <source>
        <strain evidence="4">Expedition CK06-06</strain>
    </source>
</reference>
<keyword evidence="1" id="KW-0597">Phosphoprotein</keyword>
<sequence length="164" mass="17673">MKSLKQQKPLILVVDDEAEVLDDAASILTGAGFTCRCCATAEAAMASAESNPPDLIISDINLHGHSGLELCERIKQSEALRDVPVMFLSGAQTPDIIRRSHPVGGTYYLRKPFDPQVLIELIDKALRVPHLAGAQTAQGYRADAGPQRSAHGPQCQIPDFSRGN</sequence>
<gene>
    <name evidence="4" type="ORF">S01H1_67722</name>
</gene>
<evidence type="ECO:0000256" key="1">
    <source>
        <dbReference type="ARBA" id="ARBA00022553"/>
    </source>
</evidence>
<proteinExistence type="predicted"/>
<evidence type="ECO:0000259" key="3">
    <source>
        <dbReference type="PROSITE" id="PS50110"/>
    </source>
</evidence>
<dbReference type="GO" id="GO:0000160">
    <property type="term" value="P:phosphorelay signal transduction system"/>
    <property type="evidence" value="ECO:0007669"/>
    <property type="project" value="InterPro"/>
</dbReference>
<evidence type="ECO:0000256" key="2">
    <source>
        <dbReference type="SAM" id="MobiDB-lite"/>
    </source>
</evidence>
<comment type="caution">
    <text evidence="4">The sequence shown here is derived from an EMBL/GenBank/DDBJ whole genome shotgun (WGS) entry which is preliminary data.</text>
</comment>
<dbReference type="AlphaFoldDB" id="X0XZD9"/>
<dbReference type="Gene3D" id="3.40.50.2300">
    <property type="match status" value="1"/>
</dbReference>
<organism evidence="4">
    <name type="scientific">marine sediment metagenome</name>
    <dbReference type="NCBI Taxonomy" id="412755"/>
    <lineage>
        <taxon>unclassified sequences</taxon>
        <taxon>metagenomes</taxon>
        <taxon>ecological metagenomes</taxon>
    </lineage>
</organism>
<dbReference type="PANTHER" id="PTHR44591:SF3">
    <property type="entry name" value="RESPONSE REGULATORY DOMAIN-CONTAINING PROTEIN"/>
    <property type="match status" value="1"/>
</dbReference>
<dbReference type="InterPro" id="IPR001789">
    <property type="entry name" value="Sig_transdc_resp-reg_receiver"/>
</dbReference>
<dbReference type="InterPro" id="IPR011006">
    <property type="entry name" value="CheY-like_superfamily"/>
</dbReference>
<dbReference type="PANTHER" id="PTHR44591">
    <property type="entry name" value="STRESS RESPONSE REGULATOR PROTEIN 1"/>
    <property type="match status" value="1"/>
</dbReference>
<evidence type="ECO:0000313" key="4">
    <source>
        <dbReference type="EMBL" id="GAG40507.1"/>
    </source>
</evidence>
<dbReference type="SMART" id="SM00448">
    <property type="entry name" value="REC"/>
    <property type="match status" value="1"/>
</dbReference>
<dbReference type="SUPFAM" id="SSF52172">
    <property type="entry name" value="CheY-like"/>
    <property type="match status" value="1"/>
</dbReference>
<dbReference type="Pfam" id="PF00072">
    <property type="entry name" value="Response_reg"/>
    <property type="match status" value="1"/>
</dbReference>
<accession>X0XZD9</accession>
<name>X0XZD9_9ZZZZ</name>
<protein>
    <recommendedName>
        <fullName evidence="3">Response regulatory domain-containing protein</fullName>
    </recommendedName>
</protein>
<feature type="domain" description="Response regulatory" evidence="3">
    <location>
        <begin position="10"/>
        <end position="126"/>
    </location>
</feature>
<feature type="region of interest" description="Disordered" evidence="2">
    <location>
        <begin position="137"/>
        <end position="164"/>
    </location>
</feature>
<dbReference type="InterPro" id="IPR050595">
    <property type="entry name" value="Bact_response_regulator"/>
</dbReference>